<dbReference type="STRING" id="633807.BW732_05360"/>
<name>A0A1Q2D5W8_9ENTE</name>
<proteinExistence type="predicted"/>
<dbReference type="OrthoDB" id="9980274at2"/>
<organism evidence="1 2">
    <name type="scientific">Vagococcus penaei</name>
    <dbReference type="NCBI Taxonomy" id="633807"/>
    <lineage>
        <taxon>Bacteria</taxon>
        <taxon>Bacillati</taxon>
        <taxon>Bacillota</taxon>
        <taxon>Bacilli</taxon>
        <taxon>Lactobacillales</taxon>
        <taxon>Enterococcaceae</taxon>
        <taxon>Vagococcus</taxon>
    </lineage>
</organism>
<accession>A0A1Q2D5W8</accession>
<keyword evidence="2" id="KW-1185">Reference proteome</keyword>
<sequence length="130" mass="14466">MSKKNKKQQSKVNEFTDNESVMPSGLPNDWAVIISSFCLIVAGYLFSNDDIYGGFSIACYVLAILIGGVAPLKTAWMGLRLKKLNVAQLIVVVVVVLVVMKQLLASSLLLFMMTLSVFFRTHRHKKNQTN</sequence>
<dbReference type="AlphaFoldDB" id="A0A1Q2D5W8"/>
<reference evidence="1 2" key="1">
    <citation type="journal article" date="2010" name="Int. J. Syst. Evol. Microbiol.">
        <title>Vagococcus penaei sp. nov., isolated from spoilage microbiota of cooked shrimp (Penaeus vannamei).</title>
        <authorList>
            <person name="Jaffres E."/>
            <person name="Prevost H."/>
            <person name="Rossero A."/>
            <person name="Joffraud J.J."/>
            <person name="Dousset X."/>
        </authorList>
    </citation>
    <scope>NUCLEOTIDE SEQUENCE [LARGE SCALE GENOMIC DNA]</scope>
    <source>
        <strain evidence="1 2">CD276</strain>
    </source>
</reference>
<dbReference type="RefSeq" id="WP_077275808.1">
    <property type="nucleotide sequence ID" value="NZ_CP019609.1"/>
</dbReference>
<dbReference type="Proteomes" id="UP000188246">
    <property type="component" value="Chromosome"/>
</dbReference>
<dbReference type="KEGG" id="vpi:BW732_05360"/>
<protein>
    <submittedName>
        <fullName evidence="1">Uncharacterized protein</fullName>
    </submittedName>
</protein>
<dbReference type="EMBL" id="CP019609">
    <property type="protein sequence ID" value="AQP53723.1"/>
    <property type="molecule type" value="Genomic_DNA"/>
</dbReference>
<gene>
    <name evidence="1" type="ORF">BW732_05360</name>
</gene>
<evidence type="ECO:0000313" key="1">
    <source>
        <dbReference type="EMBL" id="AQP53723.1"/>
    </source>
</evidence>
<evidence type="ECO:0000313" key="2">
    <source>
        <dbReference type="Proteomes" id="UP000188246"/>
    </source>
</evidence>